<name>A0A5B0R8M8_PUCGR</name>
<sequence length="693" mass="81224">MISFIVILHCAPFTNLAPLPNSENQENPSGVIQTVETLGRTAGGLKDGAVSSAVWRDSKHMKGDDLKDFASDSVSQRRGLDNPPSTGYIYWPHYFHVKRPTVTHQELLARDDLLTKSIHNNPHFEALDREHARIQASLLKQAEGIELLQIEWKDRLVREFKKGGTHAGLRRLRQVITKETQGQLRTEFLEDVKLAEQDFELKGWWFKLVNFFLYLFEREKWRKENISMKLSKLRRNFQNSKALSNDKEWTAINRLSILESRGFDFSDREAQLIENMSAGNSQLTSDDKSLITEISCQTVTQRQLMRIESLKESYSVTTDGEPTHKMMVKIVEALDQLQENIRQGEVWHKSEIELLSTMETLKDVHEFPSVNGLNLDRKTKRVLRNLLVERKKSEQKASRMKAFSILDMDLKLSLHEELVLDKLREHKINPKLDLTPGQKETIKDRANEYDIQLERIREFHKNTHLIETARNHLQDREKFENHSSQALSERTRYRYAYKALQAMKTRGITLTAKEETLLDQLKSASKLEDLDKNEIEKFAIEHILIKKINNCHYLRIIANQLAHSNAKFLVPQNEKNKEFPIIFKNEELEEISRLRTLSRDDHDDQEFLNETKFVKILTILNRVDYRAKLNRFELENPKSTRIQQAIHKNKNNRLEACKSEFLKMQAIPSEFQRITNFLIDALHMIKRKKFDFF</sequence>
<keyword evidence="1" id="KW-0732">Signal</keyword>
<accession>A0A5B0R8M8</accession>
<proteinExistence type="predicted"/>
<feature type="chain" id="PRO_5022849966" evidence="1">
    <location>
        <begin position="17"/>
        <end position="693"/>
    </location>
</feature>
<evidence type="ECO:0000313" key="3">
    <source>
        <dbReference type="Proteomes" id="UP000325313"/>
    </source>
</evidence>
<evidence type="ECO:0000256" key="1">
    <source>
        <dbReference type="SAM" id="SignalP"/>
    </source>
</evidence>
<reference evidence="2 3" key="1">
    <citation type="submission" date="2019-05" db="EMBL/GenBank/DDBJ databases">
        <title>Emergence of the Ug99 lineage of the wheat stem rust pathogen through somatic hybridization.</title>
        <authorList>
            <person name="Li F."/>
            <person name="Upadhyaya N.M."/>
            <person name="Sperschneider J."/>
            <person name="Matny O."/>
            <person name="Nguyen-Phuc H."/>
            <person name="Mago R."/>
            <person name="Raley C."/>
            <person name="Miller M.E."/>
            <person name="Silverstein K.A.T."/>
            <person name="Henningsen E."/>
            <person name="Hirsch C.D."/>
            <person name="Visser B."/>
            <person name="Pretorius Z.A."/>
            <person name="Steffenson B.J."/>
            <person name="Schwessinger B."/>
            <person name="Dodds P.N."/>
            <person name="Figueroa M."/>
        </authorList>
    </citation>
    <scope>NUCLEOTIDE SEQUENCE [LARGE SCALE GENOMIC DNA]</scope>
    <source>
        <strain evidence="2 3">Ug99</strain>
    </source>
</reference>
<protein>
    <submittedName>
        <fullName evidence="2">Uncharacterized protein</fullName>
    </submittedName>
</protein>
<dbReference type="AlphaFoldDB" id="A0A5B0R8M8"/>
<dbReference type="Proteomes" id="UP000325313">
    <property type="component" value="Unassembled WGS sequence"/>
</dbReference>
<organism evidence="2 3">
    <name type="scientific">Puccinia graminis f. sp. tritici</name>
    <dbReference type="NCBI Taxonomy" id="56615"/>
    <lineage>
        <taxon>Eukaryota</taxon>
        <taxon>Fungi</taxon>
        <taxon>Dikarya</taxon>
        <taxon>Basidiomycota</taxon>
        <taxon>Pucciniomycotina</taxon>
        <taxon>Pucciniomycetes</taxon>
        <taxon>Pucciniales</taxon>
        <taxon>Pucciniaceae</taxon>
        <taxon>Puccinia</taxon>
    </lineage>
</organism>
<evidence type="ECO:0000313" key="2">
    <source>
        <dbReference type="EMBL" id="KAA1122056.1"/>
    </source>
</evidence>
<gene>
    <name evidence="2" type="ORF">PGTUg99_024874</name>
</gene>
<dbReference type="EMBL" id="VDEP01000236">
    <property type="protein sequence ID" value="KAA1122056.1"/>
    <property type="molecule type" value="Genomic_DNA"/>
</dbReference>
<comment type="caution">
    <text evidence="2">The sequence shown here is derived from an EMBL/GenBank/DDBJ whole genome shotgun (WGS) entry which is preliminary data.</text>
</comment>
<feature type="signal peptide" evidence="1">
    <location>
        <begin position="1"/>
        <end position="16"/>
    </location>
</feature>